<name>A0AAJ0MFS0_9PEZI</name>
<accession>A0AAJ0MFS0</accession>
<comment type="caution">
    <text evidence="4">The sequence shown here is derived from an EMBL/GenBank/DDBJ whole genome shotgun (WGS) entry which is preliminary data.</text>
</comment>
<dbReference type="AlphaFoldDB" id="A0AAJ0MFS0"/>
<dbReference type="InterPro" id="IPR001138">
    <property type="entry name" value="Zn2Cys6_DnaBD"/>
</dbReference>
<organism evidence="4 5">
    <name type="scientific">Lasiosphaeria hispida</name>
    <dbReference type="NCBI Taxonomy" id="260671"/>
    <lineage>
        <taxon>Eukaryota</taxon>
        <taxon>Fungi</taxon>
        <taxon>Dikarya</taxon>
        <taxon>Ascomycota</taxon>
        <taxon>Pezizomycotina</taxon>
        <taxon>Sordariomycetes</taxon>
        <taxon>Sordariomycetidae</taxon>
        <taxon>Sordariales</taxon>
        <taxon>Lasiosphaeriaceae</taxon>
        <taxon>Lasiosphaeria</taxon>
    </lineage>
</organism>
<reference evidence="4" key="1">
    <citation type="journal article" date="2023" name="Mol. Phylogenet. Evol.">
        <title>Genome-scale phylogeny and comparative genomics of the fungal order Sordariales.</title>
        <authorList>
            <person name="Hensen N."/>
            <person name="Bonometti L."/>
            <person name="Westerberg I."/>
            <person name="Brannstrom I.O."/>
            <person name="Guillou S."/>
            <person name="Cros-Aarteil S."/>
            <person name="Calhoun S."/>
            <person name="Haridas S."/>
            <person name="Kuo A."/>
            <person name="Mondo S."/>
            <person name="Pangilinan J."/>
            <person name="Riley R."/>
            <person name="LaButti K."/>
            <person name="Andreopoulos B."/>
            <person name="Lipzen A."/>
            <person name="Chen C."/>
            <person name="Yan M."/>
            <person name="Daum C."/>
            <person name="Ng V."/>
            <person name="Clum A."/>
            <person name="Steindorff A."/>
            <person name="Ohm R.A."/>
            <person name="Martin F."/>
            <person name="Silar P."/>
            <person name="Natvig D.O."/>
            <person name="Lalanne C."/>
            <person name="Gautier V."/>
            <person name="Ament-Velasquez S.L."/>
            <person name="Kruys A."/>
            <person name="Hutchinson M.I."/>
            <person name="Powell A.J."/>
            <person name="Barry K."/>
            <person name="Miller A.N."/>
            <person name="Grigoriev I.V."/>
            <person name="Debuchy R."/>
            <person name="Gladieux P."/>
            <person name="Hiltunen Thoren M."/>
            <person name="Johannesson H."/>
        </authorList>
    </citation>
    <scope>NUCLEOTIDE SEQUENCE</scope>
    <source>
        <strain evidence="4">CBS 955.72</strain>
    </source>
</reference>
<dbReference type="GO" id="GO:0000981">
    <property type="term" value="F:DNA-binding transcription factor activity, RNA polymerase II-specific"/>
    <property type="evidence" value="ECO:0007669"/>
    <property type="project" value="InterPro"/>
</dbReference>
<evidence type="ECO:0000259" key="3">
    <source>
        <dbReference type="PROSITE" id="PS50048"/>
    </source>
</evidence>
<feature type="domain" description="Zn(2)-C6 fungal-type" evidence="3">
    <location>
        <begin position="10"/>
        <end position="38"/>
    </location>
</feature>
<dbReference type="InterPro" id="IPR036864">
    <property type="entry name" value="Zn2-C6_fun-type_DNA-bd_sf"/>
</dbReference>
<gene>
    <name evidence="4" type="ORF">B0T25DRAFT_603762</name>
</gene>
<keyword evidence="5" id="KW-1185">Reference proteome</keyword>
<dbReference type="SUPFAM" id="SSF57701">
    <property type="entry name" value="Zn2/Cys6 DNA-binding domain"/>
    <property type="match status" value="1"/>
</dbReference>
<sequence>MVYCGKASQNCQSCRTRRIKCDKVRPHCTQCVRVGKQCPGYRDQLSLMFRDESTKVIQKAHAQWGVQDQSEAGEPSRSPPTSTSPSSSSTRSRASIAESVSTVSPTSPDGHSLVQAKFPRELDATRIDRAIQFYLEHYVIGLPDEARAGQELQELRWVHAPTTREVMAAIGLASLSNLTGDKELFTVARQQYGLALQHTASSIRNIQGVDMEVAIRAIIMLGMFEVVRGDSAPIKAAQTHIMGGAALLRGFLPFFGSSADGLRALMQLCFSMLASIQGALQHLSPEPNVLIPTSPTPTVAEGVIPNTFLEWIKLINSLASALDKPSTELMGMVSRFVQLSALVRSQPLKDGQPETFHVIREAQELDEQLSAWERCQGGIWVVTEKHVGSSGDFFPADAVFEGCYHIYTDMWTARVWTHYRWARIMVNQLLLESVDRFPASSLPLVTATKQRQLLDCIARVARDTLVSIPTHYRHPRLGRPHREYFDQTKGGAGIGAAGIPTLLFQIKVAGAAPGVPHKYWAWAVEILGTIWADTGMLQARRVGEALAKVREGERLVKQEVE</sequence>
<evidence type="ECO:0000313" key="5">
    <source>
        <dbReference type="Proteomes" id="UP001275084"/>
    </source>
</evidence>
<evidence type="ECO:0000256" key="2">
    <source>
        <dbReference type="SAM" id="MobiDB-lite"/>
    </source>
</evidence>
<evidence type="ECO:0000313" key="4">
    <source>
        <dbReference type="EMBL" id="KAK3357029.1"/>
    </source>
</evidence>
<evidence type="ECO:0000256" key="1">
    <source>
        <dbReference type="ARBA" id="ARBA00023242"/>
    </source>
</evidence>
<dbReference type="Gene3D" id="4.10.240.10">
    <property type="entry name" value="Zn(2)-C6 fungal-type DNA-binding domain"/>
    <property type="match status" value="1"/>
</dbReference>
<feature type="compositionally biased region" description="Low complexity" evidence="2">
    <location>
        <begin position="75"/>
        <end position="93"/>
    </location>
</feature>
<protein>
    <recommendedName>
        <fullName evidence="3">Zn(2)-C6 fungal-type domain-containing protein</fullName>
    </recommendedName>
</protein>
<dbReference type="Proteomes" id="UP001275084">
    <property type="component" value="Unassembled WGS sequence"/>
</dbReference>
<feature type="compositionally biased region" description="Polar residues" evidence="2">
    <location>
        <begin position="98"/>
        <end position="109"/>
    </location>
</feature>
<dbReference type="CDD" id="cd00067">
    <property type="entry name" value="GAL4"/>
    <property type="match status" value="1"/>
</dbReference>
<dbReference type="PANTHER" id="PTHR38791">
    <property type="entry name" value="ZN(II)2CYS6 TRANSCRIPTION FACTOR (EUROFUNG)-RELATED-RELATED"/>
    <property type="match status" value="1"/>
</dbReference>
<proteinExistence type="predicted"/>
<keyword evidence="1" id="KW-0539">Nucleus</keyword>
<dbReference type="EMBL" id="JAUIQD010000003">
    <property type="protein sequence ID" value="KAK3357029.1"/>
    <property type="molecule type" value="Genomic_DNA"/>
</dbReference>
<dbReference type="PANTHER" id="PTHR38791:SF5">
    <property type="entry name" value="TRANSCRIPTION FACTOR DBAG-RELATED"/>
    <property type="match status" value="1"/>
</dbReference>
<dbReference type="GO" id="GO:0008270">
    <property type="term" value="F:zinc ion binding"/>
    <property type="evidence" value="ECO:0007669"/>
    <property type="project" value="InterPro"/>
</dbReference>
<feature type="region of interest" description="Disordered" evidence="2">
    <location>
        <begin position="60"/>
        <end position="114"/>
    </location>
</feature>
<dbReference type="PROSITE" id="PS50048">
    <property type="entry name" value="ZN2_CY6_FUNGAL_2"/>
    <property type="match status" value="1"/>
</dbReference>
<reference evidence="4" key="2">
    <citation type="submission" date="2023-06" db="EMBL/GenBank/DDBJ databases">
        <authorList>
            <consortium name="Lawrence Berkeley National Laboratory"/>
            <person name="Haridas S."/>
            <person name="Hensen N."/>
            <person name="Bonometti L."/>
            <person name="Westerberg I."/>
            <person name="Brannstrom I.O."/>
            <person name="Guillou S."/>
            <person name="Cros-Aarteil S."/>
            <person name="Calhoun S."/>
            <person name="Kuo A."/>
            <person name="Mondo S."/>
            <person name="Pangilinan J."/>
            <person name="Riley R."/>
            <person name="Labutti K."/>
            <person name="Andreopoulos B."/>
            <person name="Lipzen A."/>
            <person name="Chen C."/>
            <person name="Yanf M."/>
            <person name="Daum C."/>
            <person name="Ng V."/>
            <person name="Clum A."/>
            <person name="Steindorff A."/>
            <person name="Ohm R."/>
            <person name="Martin F."/>
            <person name="Silar P."/>
            <person name="Natvig D."/>
            <person name="Lalanne C."/>
            <person name="Gautier V."/>
            <person name="Ament-Velasquez S.L."/>
            <person name="Kruys A."/>
            <person name="Hutchinson M.I."/>
            <person name="Powell A.J."/>
            <person name="Barry K."/>
            <person name="Miller A.N."/>
            <person name="Grigoriev I.V."/>
            <person name="Debuchy R."/>
            <person name="Gladieux P."/>
            <person name="Thoren M.H."/>
            <person name="Johannesson H."/>
        </authorList>
    </citation>
    <scope>NUCLEOTIDE SEQUENCE</scope>
    <source>
        <strain evidence="4">CBS 955.72</strain>
    </source>
</reference>
<dbReference type="SMART" id="SM00066">
    <property type="entry name" value="GAL4"/>
    <property type="match status" value="1"/>
</dbReference>
<dbReference type="Pfam" id="PF00172">
    <property type="entry name" value="Zn_clus"/>
    <property type="match status" value="1"/>
</dbReference>
<dbReference type="InterPro" id="IPR053175">
    <property type="entry name" value="DHMBA_Reg_Transcription_Factor"/>
</dbReference>